<gene>
    <name evidence="1" type="ORF">EYZ11_012218</name>
</gene>
<evidence type="ECO:0000313" key="1">
    <source>
        <dbReference type="EMBL" id="THC88339.1"/>
    </source>
</evidence>
<keyword evidence="2" id="KW-1185">Reference proteome</keyword>
<dbReference type="EMBL" id="SOSA01000872">
    <property type="protein sequence ID" value="THC88339.1"/>
    <property type="molecule type" value="Genomic_DNA"/>
</dbReference>
<organism evidence="1 2">
    <name type="scientific">Aspergillus tanneri</name>
    <dbReference type="NCBI Taxonomy" id="1220188"/>
    <lineage>
        <taxon>Eukaryota</taxon>
        <taxon>Fungi</taxon>
        <taxon>Dikarya</taxon>
        <taxon>Ascomycota</taxon>
        <taxon>Pezizomycotina</taxon>
        <taxon>Eurotiomycetes</taxon>
        <taxon>Eurotiomycetidae</taxon>
        <taxon>Eurotiales</taxon>
        <taxon>Aspergillaceae</taxon>
        <taxon>Aspergillus</taxon>
        <taxon>Aspergillus subgen. Circumdati</taxon>
    </lineage>
</organism>
<evidence type="ECO:0000313" key="2">
    <source>
        <dbReference type="Proteomes" id="UP000308092"/>
    </source>
</evidence>
<reference evidence="1 2" key="1">
    <citation type="submission" date="2019-03" db="EMBL/GenBank/DDBJ databases">
        <title>The genome sequence of a newly discovered highly antifungal drug resistant Aspergillus species, Aspergillus tanneri NIH 1004.</title>
        <authorList>
            <person name="Mounaud S."/>
            <person name="Singh I."/>
            <person name="Joardar V."/>
            <person name="Pakala S."/>
            <person name="Pakala S."/>
            <person name="Venepally P."/>
            <person name="Hoover J."/>
            <person name="Nierman W."/>
            <person name="Chung J."/>
            <person name="Losada L."/>
        </authorList>
    </citation>
    <scope>NUCLEOTIDE SEQUENCE [LARGE SCALE GENOMIC DNA]</scope>
    <source>
        <strain evidence="1 2">NIH1004</strain>
    </source>
</reference>
<protein>
    <submittedName>
        <fullName evidence="1">Uncharacterized protein</fullName>
    </submittedName>
</protein>
<proteinExistence type="predicted"/>
<dbReference type="Proteomes" id="UP000308092">
    <property type="component" value="Unassembled WGS sequence"/>
</dbReference>
<name>A0A4S3J0S9_9EURO</name>
<accession>A0A4S3J0S9</accession>
<sequence length="55" mass="6143">MHIVAGSEIKPAENIFIKTCVLADLSLVVMDSYSAYSNFDRDPDFLTQKVIQGHN</sequence>
<comment type="caution">
    <text evidence="1">The sequence shown here is derived from an EMBL/GenBank/DDBJ whole genome shotgun (WGS) entry which is preliminary data.</text>
</comment>
<dbReference type="VEuPathDB" id="FungiDB:EYZ11_012218"/>
<dbReference type="AlphaFoldDB" id="A0A4S3J0S9"/>